<accession>A0ABD3XYF5</accession>
<organism evidence="1 2">
    <name type="scientific">Sinanodonta woodiana</name>
    <name type="common">Chinese pond mussel</name>
    <name type="synonym">Anodonta woodiana</name>
    <dbReference type="NCBI Taxonomy" id="1069815"/>
    <lineage>
        <taxon>Eukaryota</taxon>
        <taxon>Metazoa</taxon>
        <taxon>Spiralia</taxon>
        <taxon>Lophotrochozoa</taxon>
        <taxon>Mollusca</taxon>
        <taxon>Bivalvia</taxon>
        <taxon>Autobranchia</taxon>
        <taxon>Heteroconchia</taxon>
        <taxon>Palaeoheterodonta</taxon>
        <taxon>Unionida</taxon>
        <taxon>Unionoidea</taxon>
        <taxon>Unionidae</taxon>
        <taxon>Unioninae</taxon>
        <taxon>Sinanodonta</taxon>
    </lineage>
</organism>
<gene>
    <name evidence="1" type="ORF">ACJMK2_003493</name>
</gene>
<dbReference type="Proteomes" id="UP001634394">
    <property type="component" value="Unassembled WGS sequence"/>
</dbReference>
<proteinExistence type="predicted"/>
<comment type="caution">
    <text evidence="1">The sequence shown here is derived from an EMBL/GenBank/DDBJ whole genome shotgun (WGS) entry which is preliminary data.</text>
</comment>
<dbReference type="InterPro" id="IPR011042">
    <property type="entry name" value="6-blade_b-propeller_TolB-like"/>
</dbReference>
<sequence length="340" mass="38908">MGHIYTSVRANITVEVMDTKLTTQSNKDANTGVNANLYVPSDEYSMLVGEEINLVDLKSSLTVQNAVKVSEFNAKLPNDSLYCHLSDVLLVDDFRIVVADFWNSKIKLFGRDTLHLASLNLTGHPWNMAKMTKSNIAVTVPKEKRVLTVQVKDGFQIAGEIKTKFECWGIAALNEHLLAITTARDGHYVLILTTDGRFIQQIRHPDFRANGFLRPIHVTTDKSRRALYVTYSEGNKLVTFSVPEKETQFSLDKDMLFVYENKYLRKPLSVDVDEEGNQYICCYQGGCVQQISYEGLFIKRLISKKRQKIYPLSITFHDKSRKLILTYGWRDVIEIYEMKD</sequence>
<evidence type="ECO:0000313" key="1">
    <source>
        <dbReference type="EMBL" id="KAL3891230.1"/>
    </source>
</evidence>
<reference evidence="1 2" key="1">
    <citation type="submission" date="2024-11" db="EMBL/GenBank/DDBJ databases">
        <title>Chromosome-level genome assembly of the freshwater bivalve Anodonta woodiana.</title>
        <authorList>
            <person name="Chen X."/>
        </authorList>
    </citation>
    <scope>NUCLEOTIDE SEQUENCE [LARGE SCALE GENOMIC DNA]</scope>
    <source>
        <strain evidence="1">MN2024</strain>
        <tissue evidence="1">Gills</tissue>
    </source>
</reference>
<dbReference type="SUPFAM" id="SSF63829">
    <property type="entry name" value="Calcium-dependent phosphotriesterase"/>
    <property type="match status" value="1"/>
</dbReference>
<evidence type="ECO:0000313" key="2">
    <source>
        <dbReference type="Proteomes" id="UP001634394"/>
    </source>
</evidence>
<dbReference type="Gene3D" id="2.120.10.30">
    <property type="entry name" value="TolB, C-terminal domain"/>
    <property type="match status" value="1"/>
</dbReference>
<name>A0ABD3XYF5_SINWO</name>
<dbReference type="AlphaFoldDB" id="A0ABD3XYF5"/>
<protein>
    <submittedName>
        <fullName evidence="1">Uncharacterized protein</fullName>
    </submittedName>
</protein>
<dbReference type="EMBL" id="JBJQND010000001">
    <property type="protein sequence ID" value="KAL3891230.1"/>
    <property type="molecule type" value="Genomic_DNA"/>
</dbReference>
<keyword evidence="2" id="KW-1185">Reference proteome</keyword>